<feature type="compositionally biased region" description="Polar residues" evidence="1">
    <location>
        <begin position="45"/>
        <end position="54"/>
    </location>
</feature>
<feature type="region of interest" description="Disordered" evidence="1">
    <location>
        <begin position="1"/>
        <end position="173"/>
    </location>
</feature>
<accession>A0AAV7EAI4</accession>
<feature type="compositionally biased region" description="Basic and acidic residues" evidence="1">
    <location>
        <begin position="8"/>
        <end position="32"/>
    </location>
</feature>
<feature type="compositionally biased region" description="Basic and acidic residues" evidence="1">
    <location>
        <begin position="63"/>
        <end position="91"/>
    </location>
</feature>
<evidence type="ECO:0000256" key="1">
    <source>
        <dbReference type="SAM" id="MobiDB-lite"/>
    </source>
</evidence>
<feature type="compositionally biased region" description="Basic and acidic residues" evidence="1">
    <location>
        <begin position="143"/>
        <end position="153"/>
    </location>
</feature>
<evidence type="ECO:0000313" key="3">
    <source>
        <dbReference type="Proteomes" id="UP000825729"/>
    </source>
</evidence>
<proteinExistence type="predicted"/>
<feature type="compositionally biased region" description="Acidic residues" evidence="1">
    <location>
        <begin position="154"/>
        <end position="164"/>
    </location>
</feature>
<feature type="region of interest" description="Disordered" evidence="1">
    <location>
        <begin position="194"/>
        <end position="221"/>
    </location>
</feature>
<dbReference type="EMBL" id="JAINDJ010000006">
    <property type="protein sequence ID" value="KAG9445431.1"/>
    <property type="molecule type" value="Genomic_DNA"/>
</dbReference>
<feature type="compositionally biased region" description="Basic and acidic residues" evidence="1">
    <location>
        <begin position="103"/>
        <end position="114"/>
    </location>
</feature>
<feature type="compositionally biased region" description="Low complexity" evidence="1">
    <location>
        <begin position="33"/>
        <end position="43"/>
    </location>
</feature>
<reference evidence="2 3" key="1">
    <citation type="submission" date="2021-07" db="EMBL/GenBank/DDBJ databases">
        <title>The Aristolochia fimbriata genome: insights into angiosperm evolution, floral development and chemical biosynthesis.</title>
        <authorList>
            <person name="Jiao Y."/>
        </authorList>
    </citation>
    <scope>NUCLEOTIDE SEQUENCE [LARGE SCALE GENOMIC DNA]</scope>
    <source>
        <strain evidence="2">IBCAS-2021</strain>
        <tissue evidence="2">Leaf</tissue>
    </source>
</reference>
<evidence type="ECO:0000313" key="2">
    <source>
        <dbReference type="EMBL" id="KAG9445431.1"/>
    </source>
</evidence>
<dbReference type="AlphaFoldDB" id="A0AAV7EAI4"/>
<comment type="caution">
    <text evidence="2">The sequence shown here is derived from an EMBL/GenBank/DDBJ whole genome shotgun (WGS) entry which is preliminary data.</text>
</comment>
<organism evidence="2 3">
    <name type="scientific">Aristolochia fimbriata</name>
    <name type="common">White veined hardy Dutchman's pipe vine</name>
    <dbReference type="NCBI Taxonomy" id="158543"/>
    <lineage>
        <taxon>Eukaryota</taxon>
        <taxon>Viridiplantae</taxon>
        <taxon>Streptophyta</taxon>
        <taxon>Embryophyta</taxon>
        <taxon>Tracheophyta</taxon>
        <taxon>Spermatophyta</taxon>
        <taxon>Magnoliopsida</taxon>
        <taxon>Magnoliidae</taxon>
        <taxon>Piperales</taxon>
        <taxon>Aristolochiaceae</taxon>
        <taxon>Aristolochia</taxon>
    </lineage>
</organism>
<feature type="compositionally biased region" description="Acidic residues" evidence="1">
    <location>
        <begin position="126"/>
        <end position="142"/>
    </location>
</feature>
<gene>
    <name evidence="2" type="ORF">H6P81_016771</name>
</gene>
<dbReference type="Proteomes" id="UP000825729">
    <property type="component" value="Unassembled WGS sequence"/>
</dbReference>
<keyword evidence="3" id="KW-1185">Reference proteome</keyword>
<sequence length="254" mass="27857">MRRNPNSESKENETVPVKTRSDPIRFRSDARDNSGSASGSRSGTTEEGQQSGSSRLLIVQEQIFRHPERPVSGHNREPDQGRGYEKGTDGCKEDDDYSEDNQTDERFPIRKLSTEDNDGGVGGTEEVQEQPSGEEDHEEEEREWMGEEGKREDGGDEDEVIDPEIGERVRTREGGAVEELVPWAAVGECEAYGVGESGDEGAEGRSVGCGDRGRGCPGGLRGGDRERWLRGLRRRHFGTGGVLSLDSKRCEGSG</sequence>
<feature type="compositionally biased region" description="Acidic residues" evidence="1">
    <location>
        <begin position="92"/>
        <end position="102"/>
    </location>
</feature>
<protein>
    <submittedName>
        <fullName evidence="2">Uncharacterized protein</fullName>
    </submittedName>
</protein>
<name>A0AAV7EAI4_ARIFI</name>